<protein>
    <submittedName>
        <fullName evidence="2">Uncharacterized protein</fullName>
    </submittedName>
</protein>
<dbReference type="RefSeq" id="WP_135179185.1">
    <property type="nucleotide sequence ID" value="NZ_JBIYER010000001.1"/>
</dbReference>
<keyword evidence="3" id="KW-1185">Reference proteome</keyword>
<accession>A0A4Y9L313</accession>
<organism evidence="2 3">
    <name type="scientific">Bradyrhizobium niftali</name>
    <dbReference type="NCBI Taxonomy" id="2560055"/>
    <lineage>
        <taxon>Bacteria</taxon>
        <taxon>Pseudomonadati</taxon>
        <taxon>Pseudomonadota</taxon>
        <taxon>Alphaproteobacteria</taxon>
        <taxon>Hyphomicrobiales</taxon>
        <taxon>Nitrobacteraceae</taxon>
        <taxon>Bradyrhizobium</taxon>
    </lineage>
</organism>
<dbReference type="EMBL" id="SPQT01000044">
    <property type="protein sequence ID" value="TFV37968.1"/>
    <property type="molecule type" value="Genomic_DNA"/>
</dbReference>
<sequence>MNKLSGLVCATLFVFSIAPSYADDILELNRSFIEKYKNRLTISAQYIVDAAHKRPNPGSKDGDMHVAGRAPEIGLATVAEIQNAKSVPAAVDAIHAVEGTGQSIALSGVWRIWPEHGGDNSHIQQSGAGAPYEGPAPTNPPHVFEVHPILNLGGQDLRDTLQPIAGYEEKEAEDAFSRYERSTFEITPSEDRVRLRMRMVGFNYVKFMLKLRKRFHREEDGEFVSAAIYSAKEDEQELLVHDRRVGFVAGTAPDEKQKSLQVGDCMLVLGIPRVDLALVSWRIRHGGDALRWSMPYEIIAVGVYDDAPSQCGD</sequence>
<dbReference type="AlphaFoldDB" id="A0A4Y9L313"/>
<gene>
    <name evidence="2" type="ORF">E4K65_42545</name>
</gene>
<name>A0A4Y9L313_9BRAD</name>
<feature type="signal peptide" evidence="1">
    <location>
        <begin position="1"/>
        <end position="22"/>
    </location>
</feature>
<proteinExistence type="predicted"/>
<evidence type="ECO:0000313" key="3">
    <source>
        <dbReference type="Proteomes" id="UP000297966"/>
    </source>
</evidence>
<reference evidence="2 3" key="1">
    <citation type="submission" date="2019-03" db="EMBL/GenBank/DDBJ databases">
        <title>Bradyrhizobium diversity isolated from nodules of Chamaecrista fasciculata.</title>
        <authorList>
            <person name="Klepa M.S."/>
            <person name="Urquiaga M.O."/>
            <person name="Hungria M."/>
            <person name="Delamuta J.R."/>
        </authorList>
    </citation>
    <scope>NUCLEOTIDE SEQUENCE [LARGE SCALE GENOMIC DNA]</scope>
    <source>
        <strain evidence="2 3">CNPSo 3448</strain>
    </source>
</reference>
<keyword evidence="1" id="KW-0732">Signal</keyword>
<feature type="chain" id="PRO_5021408875" evidence="1">
    <location>
        <begin position="23"/>
        <end position="313"/>
    </location>
</feature>
<evidence type="ECO:0000256" key="1">
    <source>
        <dbReference type="SAM" id="SignalP"/>
    </source>
</evidence>
<dbReference type="OrthoDB" id="9940158at2"/>
<evidence type="ECO:0000313" key="2">
    <source>
        <dbReference type="EMBL" id="TFV37968.1"/>
    </source>
</evidence>
<dbReference type="Proteomes" id="UP000297966">
    <property type="component" value="Unassembled WGS sequence"/>
</dbReference>
<comment type="caution">
    <text evidence="2">The sequence shown here is derived from an EMBL/GenBank/DDBJ whole genome shotgun (WGS) entry which is preliminary data.</text>
</comment>